<dbReference type="Proteomes" id="UP001501747">
    <property type="component" value="Unassembled WGS sequence"/>
</dbReference>
<protein>
    <submittedName>
        <fullName evidence="2">Uncharacterized protein</fullName>
    </submittedName>
</protein>
<name>A0ABP7U2K4_9PSEU</name>
<keyword evidence="3" id="KW-1185">Reference proteome</keyword>
<dbReference type="EMBL" id="BAABAL010000026">
    <property type="protein sequence ID" value="GAA4034893.1"/>
    <property type="molecule type" value="Genomic_DNA"/>
</dbReference>
<accession>A0ABP7U2K4</accession>
<evidence type="ECO:0000313" key="3">
    <source>
        <dbReference type="Proteomes" id="UP001501747"/>
    </source>
</evidence>
<dbReference type="RefSeq" id="WP_344885096.1">
    <property type="nucleotide sequence ID" value="NZ_BAABAL010000026.1"/>
</dbReference>
<evidence type="ECO:0000256" key="1">
    <source>
        <dbReference type="SAM" id="SignalP"/>
    </source>
</evidence>
<comment type="caution">
    <text evidence="2">The sequence shown here is derived from an EMBL/GenBank/DDBJ whole genome shotgun (WGS) entry which is preliminary data.</text>
</comment>
<gene>
    <name evidence="2" type="ORF">GCM10022247_70300</name>
</gene>
<dbReference type="Pfam" id="PF19882">
    <property type="entry name" value="DUF6355"/>
    <property type="match status" value="1"/>
</dbReference>
<keyword evidence="1" id="KW-0732">Signal</keyword>
<evidence type="ECO:0000313" key="2">
    <source>
        <dbReference type="EMBL" id="GAA4034893.1"/>
    </source>
</evidence>
<feature type="chain" id="PRO_5045159747" evidence="1">
    <location>
        <begin position="27"/>
        <end position="89"/>
    </location>
</feature>
<proteinExistence type="predicted"/>
<feature type="signal peptide" evidence="1">
    <location>
        <begin position="1"/>
        <end position="26"/>
    </location>
</feature>
<reference evidence="3" key="1">
    <citation type="journal article" date="2019" name="Int. J. Syst. Evol. Microbiol.">
        <title>The Global Catalogue of Microorganisms (GCM) 10K type strain sequencing project: providing services to taxonomists for standard genome sequencing and annotation.</title>
        <authorList>
            <consortium name="The Broad Institute Genomics Platform"/>
            <consortium name="The Broad Institute Genome Sequencing Center for Infectious Disease"/>
            <person name="Wu L."/>
            <person name="Ma J."/>
        </authorList>
    </citation>
    <scope>NUCLEOTIDE SEQUENCE [LARGE SCALE GENOMIC DNA]</scope>
    <source>
        <strain evidence="3">JCM 17342</strain>
    </source>
</reference>
<organism evidence="2 3">
    <name type="scientific">Allokutzneria multivorans</name>
    <dbReference type="NCBI Taxonomy" id="1142134"/>
    <lineage>
        <taxon>Bacteria</taxon>
        <taxon>Bacillati</taxon>
        <taxon>Actinomycetota</taxon>
        <taxon>Actinomycetes</taxon>
        <taxon>Pseudonocardiales</taxon>
        <taxon>Pseudonocardiaceae</taxon>
        <taxon>Allokutzneria</taxon>
    </lineage>
</organism>
<sequence>MKIRATAAAALSLAAMTLVAPGTAAAEPCGYYESGYGFHYNHCASGHVKVHVDVFHDFDYDICAHPGLNLLGLKVHERKIRNAWYVGGC</sequence>
<dbReference type="InterPro" id="IPR045935">
    <property type="entry name" value="DUF6355"/>
</dbReference>